<proteinExistence type="predicted"/>
<dbReference type="InterPro" id="IPR035895">
    <property type="entry name" value="HPr-like_sf"/>
</dbReference>
<protein>
    <submittedName>
        <fullName evidence="2">Catabolite repression HPr-like protein</fullName>
    </submittedName>
</protein>
<reference evidence="2" key="1">
    <citation type="submission" date="2021-01" db="EMBL/GenBank/DDBJ databases">
        <title>Genomic Encyclopedia of Type Strains, Phase IV (KMG-IV): sequencing the most valuable type-strain genomes for metagenomic binning, comparative biology and taxonomic classification.</title>
        <authorList>
            <person name="Goeker M."/>
        </authorList>
    </citation>
    <scope>NUCLEOTIDE SEQUENCE</scope>
    <source>
        <strain evidence="2">DSM 25523</strain>
    </source>
</reference>
<dbReference type="RefSeq" id="WP_204519633.1">
    <property type="nucleotide sequence ID" value="NZ_BAABIN010000034.1"/>
</dbReference>
<organism evidence="2 3">
    <name type="scientific">Brevibacillus fulvus</name>
    <dbReference type="NCBI Taxonomy" id="1125967"/>
    <lineage>
        <taxon>Bacteria</taxon>
        <taxon>Bacillati</taxon>
        <taxon>Bacillota</taxon>
        <taxon>Bacilli</taxon>
        <taxon>Bacillales</taxon>
        <taxon>Paenibacillaceae</taxon>
        <taxon>Brevibacillus</taxon>
    </lineage>
</organism>
<dbReference type="Pfam" id="PF00381">
    <property type="entry name" value="PTS-HPr"/>
    <property type="match status" value="1"/>
</dbReference>
<sequence>MERKRTVTLSGDLLEEQVKQIVVTANKFDSYILLERNNWRINAKSPLGTRGFRASKGDTINMIAIGADAEQALEQLSLFLDSVS</sequence>
<gene>
    <name evidence="2" type="ORF">JOD01_003636</name>
</gene>
<dbReference type="Gene3D" id="3.30.1340.10">
    <property type="entry name" value="HPr-like"/>
    <property type="match status" value="1"/>
</dbReference>
<dbReference type="SUPFAM" id="SSF55594">
    <property type="entry name" value="HPr-like"/>
    <property type="match status" value="1"/>
</dbReference>
<dbReference type="AlphaFoldDB" id="A0A938Y135"/>
<dbReference type="EMBL" id="JAFBEB010000018">
    <property type="protein sequence ID" value="MBM7591984.1"/>
    <property type="molecule type" value="Genomic_DNA"/>
</dbReference>
<name>A0A938Y135_9BACL</name>
<keyword evidence="3" id="KW-1185">Reference proteome</keyword>
<accession>A0A938Y135</accession>
<dbReference type="Proteomes" id="UP000717624">
    <property type="component" value="Unassembled WGS sequence"/>
</dbReference>
<feature type="domain" description="HPr" evidence="1">
    <location>
        <begin position="1"/>
        <end position="84"/>
    </location>
</feature>
<evidence type="ECO:0000313" key="2">
    <source>
        <dbReference type="EMBL" id="MBM7591984.1"/>
    </source>
</evidence>
<evidence type="ECO:0000313" key="3">
    <source>
        <dbReference type="Proteomes" id="UP000717624"/>
    </source>
</evidence>
<dbReference type="PROSITE" id="PS51350">
    <property type="entry name" value="PTS_HPR_DOM"/>
    <property type="match status" value="1"/>
</dbReference>
<dbReference type="InterPro" id="IPR000032">
    <property type="entry name" value="HPr-like"/>
</dbReference>
<comment type="caution">
    <text evidence="2">The sequence shown here is derived from an EMBL/GenBank/DDBJ whole genome shotgun (WGS) entry which is preliminary data.</text>
</comment>
<evidence type="ECO:0000259" key="1">
    <source>
        <dbReference type="PROSITE" id="PS51350"/>
    </source>
</evidence>